<dbReference type="AlphaFoldDB" id="A0AAW2X9J8"/>
<dbReference type="Pfam" id="PF00078">
    <property type="entry name" value="RVT_1"/>
    <property type="match status" value="1"/>
</dbReference>
<dbReference type="InterPro" id="IPR043128">
    <property type="entry name" value="Rev_trsase/Diguanyl_cyclase"/>
</dbReference>
<name>A0AAW2X9J8_9LAMI</name>
<protein>
    <submittedName>
        <fullName evidence="2">Transposon Ty3-G Gag-Pol polyprotein</fullName>
    </submittedName>
</protein>
<dbReference type="EMBL" id="JACGWN010000005">
    <property type="protein sequence ID" value="KAL0448841.1"/>
    <property type="molecule type" value="Genomic_DNA"/>
</dbReference>
<reference evidence="2" key="2">
    <citation type="journal article" date="2024" name="Plant">
        <title>Genomic evolution and insights into agronomic trait innovations of Sesamum species.</title>
        <authorList>
            <person name="Miao H."/>
            <person name="Wang L."/>
            <person name="Qu L."/>
            <person name="Liu H."/>
            <person name="Sun Y."/>
            <person name="Le M."/>
            <person name="Wang Q."/>
            <person name="Wei S."/>
            <person name="Zheng Y."/>
            <person name="Lin W."/>
            <person name="Duan Y."/>
            <person name="Cao H."/>
            <person name="Xiong S."/>
            <person name="Wang X."/>
            <person name="Wei L."/>
            <person name="Li C."/>
            <person name="Ma Q."/>
            <person name="Ju M."/>
            <person name="Zhao R."/>
            <person name="Li G."/>
            <person name="Mu C."/>
            <person name="Tian Q."/>
            <person name="Mei H."/>
            <person name="Zhang T."/>
            <person name="Gao T."/>
            <person name="Zhang H."/>
        </authorList>
    </citation>
    <scope>NUCLEOTIDE SEQUENCE</scope>
    <source>
        <strain evidence="2">KEN1</strain>
    </source>
</reference>
<reference evidence="2" key="1">
    <citation type="submission" date="2020-06" db="EMBL/GenBank/DDBJ databases">
        <authorList>
            <person name="Li T."/>
            <person name="Hu X."/>
            <person name="Zhang T."/>
            <person name="Song X."/>
            <person name="Zhang H."/>
            <person name="Dai N."/>
            <person name="Sheng W."/>
            <person name="Hou X."/>
            <person name="Wei L."/>
        </authorList>
    </citation>
    <scope>NUCLEOTIDE SEQUENCE</scope>
    <source>
        <strain evidence="2">KEN1</strain>
        <tissue evidence="2">Leaf</tissue>
    </source>
</reference>
<organism evidence="2">
    <name type="scientific">Sesamum latifolium</name>
    <dbReference type="NCBI Taxonomy" id="2727402"/>
    <lineage>
        <taxon>Eukaryota</taxon>
        <taxon>Viridiplantae</taxon>
        <taxon>Streptophyta</taxon>
        <taxon>Embryophyta</taxon>
        <taxon>Tracheophyta</taxon>
        <taxon>Spermatophyta</taxon>
        <taxon>Magnoliopsida</taxon>
        <taxon>eudicotyledons</taxon>
        <taxon>Gunneridae</taxon>
        <taxon>Pentapetalae</taxon>
        <taxon>asterids</taxon>
        <taxon>lamiids</taxon>
        <taxon>Lamiales</taxon>
        <taxon>Pedaliaceae</taxon>
        <taxon>Sesamum</taxon>
    </lineage>
</organism>
<dbReference type="SUPFAM" id="SSF56672">
    <property type="entry name" value="DNA/RNA polymerases"/>
    <property type="match status" value="1"/>
</dbReference>
<evidence type="ECO:0000313" key="2">
    <source>
        <dbReference type="EMBL" id="KAL0448841.1"/>
    </source>
</evidence>
<dbReference type="Gene3D" id="3.10.10.10">
    <property type="entry name" value="HIV Type 1 Reverse Transcriptase, subunit A, domain 1"/>
    <property type="match status" value="1"/>
</dbReference>
<sequence length="190" mass="22086">MEARRLMLEGCEAYLAHVIDVEKVNPTLEEIPIVREFPKVFPDDLLGLPPHREVDFTIETLPGVAPISIAPYRMAPVELQELKKQIEEFLEKVFIRQSTSPQGAPVLFVKKKDGSMRLCVDCRQLNRVTVKNKYPLSRIDNLLDQLKGATTFSKINLRSRYWQLRIAEKDIPKIVFRTRYGHYEFLVMPF</sequence>
<comment type="caution">
    <text evidence="2">The sequence shown here is derived from an EMBL/GenBank/DDBJ whole genome shotgun (WGS) entry which is preliminary data.</text>
</comment>
<proteinExistence type="predicted"/>
<dbReference type="Gene3D" id="3.30.70.270">
    <property type="match status" value="1"/>
</dbReference>
<dbReference type="PANTHER" id="PTHR24559">
    <property type="entry name" value="TRANSPOSON TY3-I GAG-POL POLYPROTEIN"/>
    <property type="match status" value="1"/>
</dbReference>
<gene>
    <name evidence="2" type="ORF">Slati_1440500</name>
</gene>
<dbReference type="InterPro" id="IPR043502">
    <property type="entry name" value="DNA/RNA_pol_sf"/>
</dbReference>
<feature type="domain" description="Reverse transcriptase" evidence="1">
    <location>
        <begin position="109"/>
        <end position="190"/>
    </location>
</feature>
<dbReference type="InterPro" id="IPR053134">
    <property type="entry name" value="RNA-dir_DNA_polymerase"/>
</dbReference>
<evidence type="ECO:0000259" key="1">
    <source>
        <dbReference type="Pfam" id="PF00078"/>
    </source>
</evidence>
<dbReference type="CDD" id="cd01647">
    <property type="entry name" value="RT_LTR"/>
    <property type="match status" value="1"/>
</dbReference>
<dbReference type="InterPro" id="IPR000477">
    <property type="entry name" value="RT_dom"/>
</dbReference>
<accession>A0AAW2X9J8</accession>
<dbReference type="PANTHER" id="PTHR24559:SF444">
    <property type="entry name" value="REVERSE TRANSCRIPTASE DOMAIN-CONTAINING PROTEIN"/>
    <property type="match status" value="1"/>
</dbReference>